<dbReference type="Pfam" id="PF23470">
    <property type="entry name" value="Zn_ribbon_PF0610"/>
    <property type="match status" value="1"/>
</dbReference>
<reference evidence="4" key="1">
    <citation type="submission" date="2016-10" db="EMBL/GenBank/DDBJ databases">
        <authorList>
            <person name="Varghese N."/>
            <person name="Submissions S."/>
        </authorList>
    </citation>
    <scope>NUCLEOTIDE SEQUENCE [LARGE SCALE GENOMIC DNA]</scope>
    <source>
        <strain evidence="4">IBRC-M 10760</strain>
    </source>
</reference>
<evidence type="ECO:0000313" key="3">
    <source>
        <dbReference type="EMBL" id="SDF14052.1"/>
    </source>
</evidence>
<keyword evidence="4" id="KW-1185">Reference proteome</keyword>
<organism evidence="3 4">
    <name type="scientific">Halorientalis regularis</name>
    <dbReference type="NCBI Taxonomy" id="660518"/>
    <lineage>
        <taxon>Archaea</taxon>
        <taxon>Methanobacteriati</taxon>
        <taxon>Methanobacteriota</taxon>
        <taxon>Stenosarchaea group</taxon>
        <taxon>Halobacteria</taxon>
        <taxon>Halobacteriales</taxon>
        <taxon>Haloarculaceae</taxon>
        <taxon>Halorientalis</taxon>
    </lineage>
</organism>
<feature type="domain" description="PF0610-like rubredoxin-like zinc beta-ribbon C-terminal" evidence="2">
    <location>
        <begin position="61"/>
        <end position="98"/>
    </location>
</feature>
<dbReference type="PANTHER" id="PTHR40663:SF2">
    <property type="entry name" value="TRANSCRIPTIONAL REGULATOR"/>
    <property type="match status" value="1"/>
</dbReference>
<dbReference type="Pfam" id="PF21476">
    <property type="entry name" value="PF0610-like_N"/>
    <property type="match status" value="1"/>
</dbReference>
<dbReference type="OrthoDB" id="30924at2157"/>
<dbReference type="SUPFAM" id="SSF46785">
    <property type="entry name" value="Winged helix' DNA-binding domain"/>
    <property type="match status" value="1"/>
</dbReference>
<feature type="domain" description="PF0610-like winged HTH N-terminal" evidence="1">
    <location>
        <begin position="9"/>
        <end position="58"/>
    </location>
</feature>
<protein>
    <recommendedName>
        <fullName evidence="5">Transcriptional regulator</fullName>
    </recommendedName>
</protein>
<evidence type="ECO:0008006" key="5">
    <source>
        <dbReference type="Google" id="ProtNLM"/>
    </source>
</evidence>
<sequence>MREAKTDKTTRQRVTERLREEAMPAAAIAREFEIEASAAISHVEHIAQSLEHTDEQLLVAPPTCRDCGFDDFDDLLNRPGRCPECKSESVDEPAFRIE</sequence>
<accession>A0A1G7IMT4</accession>
<evidence type="ECO:0000259" key="2">
    <source>
        <dbReference type="Pfam" id="PF23470"/>
    </source>
</evidence>
<dbReference type="PANTHER" id="PTHR40663">
    <property type="match status" value="1"/>
</dbReference>
<dbReference type="InterPro" id="IPR049159">
    <property type="entry name" value="PF0610-like_wHTH_N"/>
</dbReference>
<dbReference type="InterPro" id="IPR036390">
    <property type="entry name" value="WH_DNA-bd_sf"/>
</dbReference>
<proteinExistence type="predicted"/>
<dbReference type="AlphaFoldDB" id="A0A1G7IMT4"/>
<evidence type="ECO:0000313" key="4">
    <source>
        <dbReference type="Proteomes" id="UP000199076"/>
    </source>
</evidence>
<gene>
    <name evidence="3" type="ORF">SAMN05216218_10415</name>
</gene>
<name>A0A1G7IMT4_9EURY</name>
<evidence type="ECO:0000259" key="1">
    <source>
        <dbReference type="Pfam" id="PF21476"/>
    </source>
</evidence>
<dbReference type="RefSeq" id="WP_092689373.1">
    <property type="nucleotide sequence ID" value="NZ_FNBK01000004.1"/>
</dbReference>
<dbReference type="Proteomes" id="UP000199076">
    <property type="component" value="Unassembled WGS sequence"/>
</dbReference>
<dbReference type="EMBL" id="FNBK01000004">
    <property type="protein sequence ID" value="SDF14052.1"/>
    <property type="molecule type" value="Genomic_DNA"/>
</dbReference>
<dbReference type="InterPro" id="IPR038767">
    <property type="entry name" value="PF0610-like"/>
</dbReference>
<dbReference type="InterPro" id="IPR057022">
    <property type="entry name" value="PF0610-like_Zn_ribbon_C"/>
</dbReference>
<dbReference type="STRING" id="660518.SAMN05216218_10415"/>